<evidence type="ECO:0000313" key="2">
    <source>
        <dbReference type="EMBL" id="MBG6121214.1"/>
    </source>
</evidence>
<dbReference type="EMBL" id="JADOUE010000001">
    <property type="protein sequence ID" value="MBG6121214.1"/>
    <property type="molecule type" value="Genomic_DNA"/>
</dbReference>
<name>A0A931GXC0_9CORY</name>
<feature type="chain" id="PRO_5037256458" evidence="1">
    <location>
        <begin position="27"/>
        <end position="191"/>
    </location>
</feature>
<dbReference type="AlphaFoldDB" id="A0A931GXC0"/>
<protein>
    <submittedName>
        <fullName evidence="2">Uncharacterized protein with LGFP repeats</fullName>
    </submittedName>
</protein>
<comment type="caution">
    <text evidence="2">The sequence shown here is derived from an EMBL/GenBank/DDBJ whole genome shotgun (WGS) entry which is preliminary data.</text>
</comment>
<organism evidence="2 3">
    <name type="scientific">Corynebacterium aquatimens</name>
    <dbReference type="NCBI Taxonomy" id="1190508"/>
    <lineage>
        <taxon>Bacteria</taxon>
        <taxon>Bacillati</taxon>
        <taxon>Actinomycetota</taxon>
        <taxon>Actinomycetes</taxon>
        <taxon>Mycobacteriales</taxon>
        <taxon>Corynebacteriaceae</taxon>
        <taxon>Corynebacterium</taxon>
    </lineage>
</organism>
<keyword evidence="3" id="KW-1185">Reference proteome</keyword>
<keyword evidence="1" id="KW-0732">Signal</keyword>
<sequence length="191" mass="20440">MRNTTVRTFGAAAAALALSAGLVACGDDKGETTTTETSVVETEATETNVETNTVTPSEDADAAGADAEGETVEVETQDGEKVLVPAELKKSMDDIERDNWGTPFKVVNEDDKYLVEYDAEKNVVYSKETGGIKLVGEIARVWKEGGALANPIGIPVEAEAKNADDNGWSQKFENGTISWMVKDGKWTAETM</sequence>
<evidence type="ECO:0000256" key="1">
    <source>
        <dbReference type="SAM" id="SignalP"/>
    </source>
</evidence>
<accession>A0A931GXC0</accession>
<gene>
    <name evidence="2" type="ORF">IW254_000183</name>
</gene>
<dbReference type="RefSeq" id="WP_196823826.1">
    <property type="nucleotide sequence ID" value="NZ_CP046980.1"/>
</dbReference>
<reference evidence="2" key="1">
    <citation type="submission" date="2020-11" db="EMBL/GenBank/DDBJ databases">
        <title>Sequencing the genomes of 1000 actinobacteria strains.</title>
        <authorList>
            <person name="Klenk H.-P."/>
        </authorList>
    </citation>
    <scope>NUCLEOTIDE SEQUENCE</scope>
    <source>
        <strain evidence="2">DSM 45632</strain>
    </source>
</reference>
<dbReference type="InterPro" id="IPR013207">
    <property type="entry name" value="LGFP"/>
</dbReference>
<dbReference type="PROSITE" id="PS51257">
    <property type="entry name" value="PROKAR_LIPOPROTEIN"/>
    <property type="match status" value="1"/>
</dbReference>
<dbReference type="Pfam" id="PF08310">
    <property type="entry name" value="LGFP"/>
    <property type="match status" value="1"/>
</dbReference>
<feature type="signal peptide" evidence="1">
    <location>
        <begin position="1"/>
        <end position="26"/>
    </location>
</feature>
<dbReference type="Proteomes" id="UP000658613">
    <property type="component" value="Unassembled WGS sequence"/>
</dbReference>
<evidence type="ECO:0000313" key="3">
    <source>
        <dbReference type="Proteomes" id="UP000658613"/>
    </source>
</evidence>
<proteinExistence type="predicted"/>